<dbReference type="PROSITE" id="PS51160">
    <property type="entry name" value="ACYLPHOSPHATASE_3"/>
    <property type="match status" value="1"/>
</dbReference>
<dbReference type="Proteomes" id="UP001162162">
    <property type="component" value="Unassembled WGS sequence"/>
</dbReference>
<keyword evidence="3" id="KW-0378">Hydrolase</keyword>
<evidence type="ECO:0000259" key="7">
    <source>
        <dbReference type="PROSITE" id="PS51160"/>
    </source>
</evidence>
<dbReference type="PANTHER" id="PTHR10029">
    <property type="entry name" value="ACYLPHOSPHATASE"/>
    <property type="match status" value="1"/>
</dbReference>
<evidence type="ECO:0000256" key="5">
    <source>
        <dbReference type="PROSITE-ProRule" id="PRU00520"/>
    </source>
</evidence>
<evidence type="ECO:0000256" key="3">
    <source>
        <dbReference type="ARBA" id="ARBA00022801"/>
    </source>
</evidence>
<dbReference type="Gene3D" id="3.30.70.100">
    <property type="match status" value="1"/>
</dbReference>
<name>A0AAV8ZEN4_9CUCU</name>
<dbReference type="SUPFAM" id="SSF54975">
    <property type="entry name" value="Acylphosphatase/BLUF domain-like"/>
    <property type="match status" value="1"/>
</dbReference>
<evidence type="ECO:0000313" key="8">
    <source>
        <dbReference type="EMBL" id="KAJ8962775.1"/>
    </source>
</evidence>
<dbReference type="InterPro" id="IPR020456">
    <property type="entry name" value="Acylphosphatase"/>
</dbReference>
<organism evidence="8 9">
    <name type="scientific">Aromia moschata</name>
    <dbReference type="NCBI Taxonomy" id="1265417"/>
    <lineage>
        <taxon>Eukaryota</taxon>
        <taxon>Metazoa</taxon>
        <taxon>Ecdysozoa</taxon>
        <taxon>Arthropoda</taxon>
        <taxon>Hexapoda</taxon>
        <taxon>Insecta</taxon>
        <taxon>Pterygota</taxon>
        <taxon>Neoptera</taxon>
        <taxon>Endopterygota</taxon>
        <taxon>Coleoptera</taxon>
        <taxon>Polyphaga</taxon>
        <taxon>Cucujiformia</taxon>
        <taxon>Chrysomeloidea</taxon>
        <taxon>Cerambycidae</taxon>
        <taxon>Cerambycinae</taxon>
        <taxon>Callichromatini</taxon>
        <taxon>Aromia</taxon>
    </lineage>
</organism>
<dbReference type="EC" id="3.6.1.7" evidence="2"/>
<feature type="domain" description="Acylphosphatase-like" evidence="7">
    <location>
        <begin position="1"/>
        <end position="59"/>
    </location>
</feature>
<reference evidence="8" key="1">
    <citation type="journal article" date="2023" name="Insect Mol. Biol.">
        <title>Genome sequencing provides insights into the evolution of gene families encoding plant cell wall-degrading enzymes in longhorned beetles.</title>
        <authorList>
            <person name="Shin N.R."/>
            <person name="Okamura Y."/>
            <person name="Kirsch R."/>
            <person name="Pauchet Y."/>
        </authorList>
    </citation>
    <scope>NUCLEOTIDE SEQUENCE</scope>
    <source>
        <strain evidence="8">AMC_N1</strain>
    </source>
</reference>
<comment type="caution">
    <text evidence="8">The sequence shown here is derived from an EMBL/GenBank/DDBJ whole genome shotgun (WGS) entry which is preliminary data.</text>
</comment>
<comment type="caution">
    <text evidence="5">Lacks conserved residue(s) required for the propagation of feature annotation.</text>
</comment>
<evidence type="ECO:0000256" key="4">
    <source>
        <dbReference type="ARBA" id="ARBA00047645"/>
    </source>
</evidence>
<protein>
    <recommendedName>
        <fullName evidence="2">acylphosphatase</fullName>
        <ecNumber evidence="2">3.6.1.7</ecNumber>
    </recommendedName>
</protein>
<dbReference type="EMBL" id="JAPWTK010000002">
    <property type="protein sequence ID" value="KAJ8962775.1"/>
    <property type="molecule type" value="Genomic_DNA"/>
</dbReference>
<dbReference type="PANTHER" id="PTHR10029:SF3">
    <property type="entry name" value="ACYLPHOSPHATASE-RELATED"/>
    <property type="match status" value="1"/>
</dbReference>
<evidence type="ECO:0000256" key="1">
    <source>
        <dbReference type="ARBA" id="ARBA00005614"/>
    </source>
</evidence>
<proteinExistence type="inferred from homology"/>
<dbReference type="AlphaFoldDB" id="A0AAV8ZEN4"/>
<dbReference type="InterPro" id="IPR036046">
    <property type="entry name" value="Acylphosphatase-like_dom_sf"/>
</dbReference>
<comment type="catalytic activity">
    <reaction evidence="4">
        <text>an acyl phosphate + H2O = a carboxylate + phosphate + H(+)</text>
        <dbReference type="Rhea" id="RHEA:14965"/>
        <dbReference type="ChEBI" id="CHEBI:15377"/>
        <dbReference type="ChEBI" id="CHEBI:15378"/>
        <dbReference type="ChEBI" id="CHEBI:29067"/>
        <dbReference type="ChEBI" id="CHEBI:43474"/>
        <dbReference type="ChEBI" id="CHEBI:59918"/>
        <dbReference type="EC" id="3.6.1.7"/>
    </reaction>
</comment>
<accession>A0AAV8ZEN4</accession>
<keyword evidence="9" id="KW-1185">Reference proteome</keyword>
<evidence type="ECO:0000313" key="9">
    <source>
        <dbReference type="Proteomes" id="UP001162162"/>
    </source>
</evidence>
<comment type="similarity">
    <text evidence="1 6">Belongs to the acylphosphatase family.</text>
</comment>
<gene>
    <name evidence="8" type="ORF">NQ318_001174</name>
</gene>
<sequence>MNTRQDTVKGVVEGPPQKVNQMKYWLEKTGSPQSRIDRAVFTNEKNITKYTYDSFRIKR</sequence>
<evidence type="ECO:0000256" key="6">
    <source>
        <dbReference type="RuleBase" id="RU004168"/>
    </source>
</evidence>
<dbReference type="Pfam" id="PF00708">
    <property type="entry name" value="Acylphosphatase"/>
    <property type="match status" value="1"/>
</dbReference>
<dbReference type="GO" id="GO:0003998">
    <property type="term" value="F:acylphosphatase activity"/>
    <property type="evidence" value="ECO:0007669"/>
    <property type="project" value="UniProtKB-EC"/>
</dbReference>
<dbReference type="InterPro" id="IPR001792">
    <property type="entry name" value="Acylphosphatase-like_dom"/>
</dbReference>
<evidence type="ECO:0000256" key="2">
    <source>
        <dbReference type="ARBA" id="ARBA00012150"/>
    </source>
</evidence>